<dbReference type="InterPro" id="IPR000674">
    <property type="entry name" value="Ald_Oxase/Xan_DH_a/b"/>
</dbReference>
<dbReference type="PROSITE" id="PS51318">
    <property type="entry name" value="TAT"/>
    <property type="match status" value="1"/>
</dbReference>
<dbReference type="SMART" id="SM01008">
    <property type="entry name" value="Ald_Xan_dh_C"/>
    <property type="match status" value="1"/>
</dbReference>
<dbReference type="InterPro" id="IPR052516">
    <property type="entry name" value="N-heterocyclic_Hydroxylase"/>
</dbReference>
<organism evidence="2">
    <name type="scientific">marine sediment metagenome</name>
    <dbReference type="NCBI Taxonomy" id="412755"/>
    <lineage>
        <taxon>unclassified sequences</taxon>
        <taxon>metagenomes</taxon>
        <taxon>ecological metagenomes</taxon>
    </lineage>
</organism>
<dbReference type="GO" id="GO:0016491">
    <property type="term" value="F:oxidoreductase activity"/>
    <property type="evidence" value="ECO:0007669"/>
    <property type="project" value="InterPro"/>
</dbReference>
<name>A0A0F9UNU2_9ZZZZ</name>
<accession>A0A0F9UNU2</accession>
<dbReference type="NCBIfam" id="TIGR01409">
    <property type="entry name" value="TAT_signal_seq"/>
    <property type="match status" value="1"/>
</dbReference>
<dbReference type="EMBL" id="LAZR01000610">
    <property type="protein sequence ID" value="KKN62866.1"/>
    <property type="molecule type" value="Genomic_DNA"/>
</dbReference>
<protein>
    <recommendedName>
        <fullName evidence="1">Aldehyde oxidase/xanthine dehydrogenase a/b hammerhead domain-containing protein</fullName>
    </recommendedName>
</protein>
<feature type="domain" description="Aldehyde oxidase/xanthine dehydrogenase a/b hammerhead" evidence="1">
    <location>
        <begin position="221"/>
        <end position="310"/>
    </location>
</feature>
<comment type="caution">
    <text evidence="2">The sequence shown here is derived from an EMBL/GenBank/DDBJ whole genome shotgun (WGS) entry which is preliminary data.</text>
</comment>
<dbReference type="Gene3D" id="3.30.365.10">
    <property type="entry name" value="Aldehyde oxidase/xanthine dehydrogenase, molybdopterin binding domain"/>
    <property type="match status" value="4"/>
</dbReference>
<gene>
    <name evidence="2" type="ORF">LCGC14_0507650</name>
</gene>
<dbReference type="Pfam" id="PF20256">
    <property type="entry name" value="MoCoBD_2"/>
    <property type="match status" value="2"/>
</dbReference>
<dbReference type="AlphaFoldDB" id="A0A0F9UNU2"/>
<reference evidence="2" key="1">
    <citation type="journal article" date="2015" name="Nature">
        <title>Complex archaea that bridge the gap between prokaryotes and eukaryotes.</title>
        <authorList>
            <person name="Spang A."/>
            <person name="Saw J.H."/>
            <person name="Jorgensen S.L."/>
            <person name="Zaremba-Niedzwiedzka K."/>
            <person name="Martijn J."/>
            <person name="Lind A.E."/>
            <person name="van Eijk R."/>
            <person name="Schleper C."/>
            <person name="Guy L."/>
            <person name="Ettema T.J."/>
        </authorList>
    </citation>
    <scope>NUCLEOTIDE SEQUENCE</scope>
</reference>
<dbReference type="Gene3D" id="3.90.1170.50">
    <property type="entry name" value="Aldehyde oxidase/xanthine dehydrogenase, a/b hammerhead"/>
    <property type="match status" value="1"/>
</dbReference>
<dbReference type="InterPro" id="IPR012368">
    <property type="entry name" value="OxRdtase_Mopterin-bd_su_IorB"/>
</dbReference>
<dbReference type="InterPro" id="IPR006311">
    <property type="entry name" value="TAT_signal"/>
</dbReference>
<sequence length="770" mass="84359">MTKSNLTEQISNISRRDFIRNFALTGLVLAVGVPNVLWAADEEPKYGRDAMPNGWVDNPLAFVSIAEDGTVTIVAHRAEMGQGVRTSLPMVVADEMEADWTRVKVIQADGDEKKYGNQNTDGSRSTRHFFMPMRNVGAAARMMLESAAAAIWNVPVSQVKAVFHEVHHEATGRKLSYGEVAKAAAQLAVPERSDLQLKSADAFRYIGKQDNKLIDGEHIVKGQAVYGMDVQRDGMVYAVVAHPPAYGDTLLSFDDSETLKVPGVLKTLKLESTPPPAFFNPLGGVVVVATNTWAAIQGREKLKITWKSGPNASYTTDAFKKQMEKSANSKDGKVLRSQGDVYKTLSETKTENKIQAEYYIPHLAQAPMEPPVATAQYHTNGSCELWAPIQNPQAAVDTVAKWLDFKPEQVKVNVTLLGGGFGRKSKPDFMVEAALVSKALGGTPVKLTWTREDDIQHSYFHTVSVEHLEAAFDDKKHAAAWLHRTVAPSIGSTFDTSAVNQMPMEAAMGVVNVPFDVPNIQLENPAATAHTRIGWYRSVSNIPHAFAVQSFISEMANHVGRDHKELLLELIGKDRKIDPKTLRDEWNYGESSIDYPLDTARMRAVVEHVTEKANWGKKMAENTGQGLATHYSFVTYVATVVEVAIVNDGEVTIPRIDIAVDCGPQVNPDRIRSQIEGACIMGVSLALFSEISFTNGVTDQNNFDGYEVARMNNGPMEINVHIMPSTDYDAPLGGVGEPGMPPIAPAICNAIFAATGKRIRSLPVRYQLES</sequence>
<evidence type="ECO:0000313" key="2">
    <source>
        <dbReference type="EMBL" id="KKN62866.1"/>
    </source>
</evidence>
<dbReference type="PANTHER" id="PTHR47495">
    <property type="entry name" value="ALDEHYDE DEHYDROGENASE"/>
    <property type="match status" value="1"/>
</dbReference>
<dbReference type="PIRSF" id="PIRSF036389">
    <property type="entry name" value="IOR_B"/>
    <property type="match status" value="1"/>
</dbReference>
<dbReference type="InterPro" id="IPR037165">
    <property type="entry name" value="AldOxase/xan_DH_Mopterin-bd_sf"/>
</dbReference>
<dbReference type="InterPro" id="IPR008274">
    <property type="entry name" value="AldOxase/xan_DH_MoCoBD1"/>
</dbReference>
<dbReference type="PANTHER" id="PTHR47495:SF3">
    <property type="entry name" value="BLR6219 PROTEIN"/>
    <property type="match status" value="1"/>
</dbReference>
<dbReference type="InterPro" id="IPR046867">
    <property type="entry name" value="AldOxase/xan_DH_MoCoBD2"/>
</dbReference>
<dbReference type="SUPFAM" id="SSF56003">
    <property type="entry name" value="Molybdenum cofactor-binding domain"/>
    <property type="match status" value="2"/>
</dbReference>
<dbReference type="Pfam" id="PF02738">
    <property type="entry name" value="MoCoBD_1"/>
    <property type="match status" value="1"/>
</dbReference>
<proteinExistence type="predicted"/>
<dbReference type="InterPro" id="IPR019546">
    <property type="entry name" value="TAT_signal_bac_arc"/>
</dbReference>
<evidence type="ECO:0000259" key="1">
    <source>
        <dbReference type="SMART" id="SM01008"/>
    </source>
</evidence>